<accession>A0A9D4SU75</accession>
<sequence>MGILFAIVFSVLLLALYIKSWRPRRKSLLLPAFQLDCRSADCLKYEQLLRTTLNMSVHPCEDFKAFVTSIWLPGYSTEGHIRWALKWNIRYQWVRMAVEQMRRHHFTSSAMSAAVNSFEACRDHDAENAEATRSLFKHFLQNLSIPWPEVPTHTVDELDLLIKLCVKWNIPLWFSAKMLPYTTDAGQKIIQIGPSAFAPFWMNLYEDMDSADVRRHIERYLKHFSAPAGGRKVDYFMIFNMTRAIVSELSALCTRKSEKLTLDDFARRFSVSTDHCISVMNKYFKPNTSFISTDMVIVRPEGTIDAAQRFTSKYKSSLIQSHVGWWVLQIFAPVADDLFFVYKYGSKEAADEIRPLFCQAQTEQAYNLVVLAHYINLRFPPSARHSVDLVLNNVREEAATFFESSTPPSAKNKRIARMLRDMEINLWPRQEYLSDKVLSRIYGNHRTRYKNAFEHWIAARTANGELIGSDAYFESTRMAHTFSAEPFAYDEVLNSATLSMVTVDEPFYYKDVNKAISYGGLGAAFLKTVLQGIGDGQDPDNSNTSSPRDEKHGAANSASTCPSVPNAGRTSIRSTLRAFKATNETDSLSNSLGYTPEAFFFITYCHTQSRLQPSFDCNDELRGLDSFLTAFSCPNSSRMHH</sequence>
<reference evidence="4" key="1">
    <citation type="journal article" date="2020" name="Cell">
        <title>Large-Scale Comparative Analyses of Tick Genomes Elucidate Their Genetic Diversity and Vector Capacities.</title>
        <authorList>
            <consortium name="Tick Genome and Microbiome Consortium (TIGMIC)"/>
            <person name="Jia N."/>
            <person name="Wang J."/>
            <person name="Shi W."/>
            <person name="Du L."/>
            <person name="Sun Y."/>
            <person name="Zhan W."/>
            <person name="Jiang J.F."/>
            <person name="Wang Q."/>
            <person name="Zhang B."/>
            <person name="Ji P."/>
            <person name="Bell-Sakyi L."/>
            <person name="Cui X.M."/>
            <person name="Yuan T.T."/>
            <person name="Jiang B.G."/>
            <person name="Yang W.F."/>
            <person name="Lam T.T."/>
            <person name="Chang Q.C."/>
            <person name="Ding S.J."/>
            <person name="Wang X.J."/>
            <person name="Zhu J.G."/>
            <person name="Ruan X.D."/>
            <person name="Zhao L."/>
            <person name="Wei J.T."/>
            <person name="Ye R.Z."/>
            <person name="Que T.C."/>
            <person name="Du C.H."/>
            <person name="Zhou Y.H."/>
            <person name="Cheng J.X."/>
            <person name="Dai P.F."/>
            <person name="Guo W.B."/>
            <person name="Han X.H."/>
            <person name="Huang E.J."/>
            <person name="Li L.F."/>
            <person name="Wei W."/>
            <person name="Gao Y.C."/>
            <person name="Liu J.Z."/>
            <person name="Shao H.Z."/>
            <person name="Wang X."/>
            <person name="Wang C.C."/>
            <person name="Yang T.C."/>
            <person name="Huo Q.B."/>
            <person name="Li W."/>
            <person name="Chen H.Y."/>
            <person name="Chen S.E."/>
            <person name="Zhou L.G."/>
            <person name="Ni X.B."/>
            <person name="Tian J.H."/>
            <person name="Sheng Y."/>
            <person name="Liu T."/>
            <person name="Pan Y.S."/>
            <person name="Xia L.Y."/>
            <person name="Li J."/>
            <person name="Zhao F."/>
            <person name="Cao W.C."/>
        </authorList>
    </citation>
    <scope>NUCLEOTIDE SEQUENCE</scope>
    <source>
        <strain evidence="4">Rsan-2018</strain>
    </source>
</reference>
<dbReference type="Proteomes" id="UP000821837">
    <property type="component" value="Chromosome 6"/>
</dbReference>
<dbReference type="AlphaFoldDB" id="A0A9D4SU75"/>
<dbReference type="Gene3D" id="1.10.1380.10">
    <property type="entry name" value="Neutral endopeptidase , domain2"/>
    <property type="match status" value="1"/>
</dbReference>
<dbReference type="PANTHER" id="PTHR11733">
    <property type="entry name" value="ZINC METALLOPROTEASE FAMILY M13 NEPRILYSIN-RELATED"/>
    <property type="match status" value="1"/>
</dbReference>
<gene>
    <name evidence="4" type="ORF">HPB52_009139</name>
</gene>
<dbReference type="InterPro" id="IPR008753">
    <property type="entry name" value="Peptidase_M13_N"/>
</dbReference>
<proteinExistence type="inferred from homology"/>
<feature type="compositionally biased region" description="Polar residues" evidence="2">
    <location>
        <begin position="556"/>
        <end position="569"/>
    </location>
</feature>
<organism evidence="4 5">
    <name type="scientific">Rhipicephalus sanguineus</name>
    <name type="common">Brown dog tick</name>
    <name type="synonym">Ixodes sanguineus</name>
    <dbReference type="NCBI Taxonomy" id="34632"/>
    <lineage>
        <taxon>Eukaryota</taxon>
        <taxon>Metazoa</taxon>
        <taxon>Ecdysozoa</taxon>
        <taxon>Arthropoda</taxon>
        <taxon>Chelicerata</taxon>
        <taxon>Arachnida</taxon>
        <taxon>Acari</taxon>
        <taxon>Parasitiformes</taxon>
        <taxon>Ixodida</taxon>
        <taxon>Ixodoidea</taxon>
        <taxon>Ixodidae</taxon>
        <taxon>Rhipicephalinae</taxon>
        <taxon>Rhipicephalus</taxon>
        <taxon>Rhipicephalus</taxon>
    </lineage>
</organism>
<dbReference type="PROSITE" id="PS51885">
    <property type="entry name" value="NEPRILYSIN"/>
    <property type="match status" value="1"/>
</dbReference>
<comment type="similarity">
    <text evidence="1">Belongs to the peptidase M13 family.</text>
</comment>
<dbReference type="Gene3D" id="3.40.390.10">
    <property type="entry name" value="Collagenase (Catalytic Domain)"/>
    <property type="match status" value="1"/>
</dbReference>
<dbReference type="InterPro" id="IPR024079">
    <property type="entry name" value="MetalloPept_cat_dom_sf"/>
</dbReference>
<dbReference type="GO" id="GO:0016485">
    <property type="term" value="P:protein processing"/>
    <property type="evidence" value="ECO:0007669"/>
    <property type="project" value="TreeGrafter"/>
</dbReference>
<dbReference type="SUPFAM" id="SSF55486">
    <property type="entry name" value="Metalloproteases ('zincins'), catalytic domain"/>
    <property type="match status" value="1"/>
</dbReference>
<dbReference type="GO" id="GO:0005886">
    <property type="term" value="C:plasma membrane"/>
    <property type="evidence" value="ECO:0007669"/>
    <property type="project" value="TreeGrafter"/>
</dbReference>
<dbReference type="GO" id="GO:0004222">
    <property type="term" value="F:metalloendopeptidase activity"/>
    <property type="evidence" value="ECO:0007669"/>
    <property type="project" value="InterPro"/>
</dbReference>
<dbReference type="PANTHER" id="PTHR11733:SF241">
    <property type="entry name" value="GH26575P-RELATED"/>
    <property type="match status" value="1"/>
</dbReference>
<keyword evidence="5" id="KW-1185">Reference proteome</keyword>
<dbReference type="EMBL" id="JABSTV010001252">
    <property type="protein sequence ID" value="KAH7947279.1"/>
    <property type="molecule type" value="Genomic_DNA"/>
</dbReference>
<dbReference type="InterPro" id="IPR000718">
    <property type="entry name" value="Peptidase_M13"/>
</dbReference>
<dbReference type="Pfam" id="PF05649">
    <property type="entry name" value="Peptidase_M13_N"/>
    <property type="match status" value="1"/>
</dbReference>
<dbReference type="VEuPathDB" id="VectorBase:RSAN_052203"/>
<feature type="domain" description="Peptidase M13 N-terminal" evidence="3">
    <location>
        <begin position="59"/>
        <end position="399"/>
    </location>
</feature>
<evidence type="ECO:0000256" key="1">
    <source>
        <dbReference type="ARBA" id="ARBA00007357"/>
    </source>
</evidence>
<name>A0A9D4SU75_RHISA</name>
<evidence type="ECO:0000256" key="2">
    <source>
        <dbReference type="SAM" id="MobiDB-lite"/>
    </source>
</evidence>
<evidence type="ECO:0000313" key="5">
    <source>
        <dbReference type="Proteomes" id="UP000821837"/>
    </source>
</evidence>
<evidence type="ECO:0000259" key="3">
    <source>
        <dbReference type="Pfam" id="PF05649"/>
    </source>
</evidence>
<dbReference type="InterPro" id="IPR042089">
    <property type="entry name" value="Peptidase_M13_dom_2"/>
</dbReference>
<evidence type="ECO:0000313" key="4">
    <source>
        <dbReference type="EMBL" id="KAH7947279.1"/>
    </source>
</evidence>
<reference evidence="4" key="2">
    <citation type="submission" date="2021-09" db="EMBL/GenBank/DDBJ databases">
        <authorList>
            <person name="Jia N."/>
            <person name="Wang J."/>
            <person name="Shi W."/>
            <person name="Du L."/>
            <person name="Sun Y."/>
            <person name="Zhan W."/>
            <person name="Jiang J."/>
            <person name="Wang Q."/>
            <person name="Zhang B."/>
            <person name="Ji P."/>
            <person name="Sakyi L.B."/>
            <person name="Cui X."/>
            <person name="Yuan T."/>
            <person name="Jiang B."/>
            <person name="Yang W."/>
            <person name="Lam T.T.-Y."/>
            <person name="Chang Q."/>
            <person name="Ding S."/>
            <person name="Wang X."/>
            <person name="Zhu J."/>
            <person name="Ruan X."/>
            <person name="Zhao L."/>
            <person name="Wei J."/>
            <person name="Que T."/>
            <person name="Du C."/>
            <person name="Cheng J."/>
            <person name="Dai P."/>
            <person name="Han X."/>
            <person name="Huang E."/>
            <person name="Gao Y."/>
            <person name="Liu J."/>
            <person name="Shao H."/>
            <person name="Ye R."/>
            <person name="Li L."/>
            <person name="Wei W."/>
            <person name="Wang X."/>
            <person name="Wang C."/>
            <person name="Huo Q."/>
            <person name="Li W."/>
            <person name="Guo W."/>
            <person name="Chen H."/>
            <person name="Chen S."/>
            <person name="Zhou L."/>
            <person name="Zhou L."/>
            <person name="Ni X."/>
            <person name="Tian J."/>
            <person name="Zhou Y."/>
            <person name="Sheng Y."/>
            <person name="Liu T."/>
            <person name="Pan Y."/>
            <person name="Xia L."/>
            <person name="Li J."/>
            <person name="Zhao F."/>
            <person name="Cao W."/>
        </authorList>
    </citation>
    <scope>NUCLEOTIDE SEQUENCE</scope>
    <source>
        <strain evidence="4">Rsan-2018</strain>
        <tissue evidence="4">Larvae</tissue>
    </source>
</reference>
<protein>
    <recommendedName>
        <fullName evidence="3">Peptidase M13 N-terminal domain-containing protein</fullName>
    </recommendedName>
</protein>
<feature type="region of interest" description="Disordered" evidence="2">
    <location>
        <begin position="536"/>
        <end position="569"/>
    </location>
</feature>
<comment type="caution">
    <text evidence="4">The sequence shown here is derived from an EMBL/GenBank/DDBJ whole genome shotgun (WGS) entry which is preliminary data.</text>
</comment>